<dbReference type="RefSeq" id="WP_196990095.1">
    <property type="nucleotide sequence ID" value="NZ_JADWYR010000001.1"/>
</dbReference>
<dbReference type="AlphaFoldDB" id="A0A931E6P7"/>
<sequence length="418" mass="46577">MMEQEARLRKKVMQSDSITAVRLFDGVAGRYGALQKQGATHSGAAANLAEYIPGLDSVKTTLSFLLQQGSLPELSVKNAGQLAGTMSVANELETNLDRACDIQSFVTAREAQLKAALSNTMFAKELQRLNKEVFYYRQRVMEYKAILNDRKKLEAKLLATVEQLPAFKQFMSRHGFLARLFPANADFGTAAGLVGLQTRTGLQTLIGQRLPATPANVISPAQYVQQQVQQTQADLALLKEKLKGYEYVSSDMTIPDFKPNEQHTKKLLQRVEYGINIQSERSRGPLPSTSDIAIHAGYKLNDRSSFGVGMSYKLGWGTGWNNIRFSHQGIGLRSYVDIKAKGSIWISAGYEYNYVSEFKELSDIKNIDVWERSGLIGITKKYAIGKKKEGKIQVLYDLLATKQIPQASPIKFRIGYNL</sequence>
<keyword evidence="2" id="KW-1185">Reference proteome</keyword>
<evidence type="ECO:0000313" key="1">
    <source>
        <dbReference type="EMBL" id="MBG9376073.1"/>
    </source>
</evidence>
<accession>A0A931E6P7</accession>
<evidence type="ECO:0000313" key="2">
    <source>
        <dbReference type="Proteomes" id="UP000628448"/>
    </source>
</evidence>
<gene>
    <name evidence="1" type="ORF">I5907_07495</name>
</gene>
<proteinExistence type="predicted"/>
<dbReference type="EMBL" id="JADWYR010000001">
    <property type="protein sequence ID" value="MBG9376073.1"/>
    <property type="molecule type" value="Genomic_DNA"/>
</dbReference>
<comment type="caution">
    <text evidence="1">The sequence shown here is derived from an EMBL/GenBank/DDBJ whole genome shotgun (WGS) entry which is preliminary data.</text>
</comment>
<organism evidence="1 2">
    <name type="scientific">Panacibacter microcysteis</name>
    <dbReference type="NCBI Taxonomy" id="2793269"/>
    <lineage>
        <taxon>Bacteria</taxon>
        <taxon>Pseudomonadati</taxon>
        <taxon>Bacteroidota</taxon>
        <taxon>Chitinophagia</taxon>
        <taxon>Chitinophagales</taxon>
        <taxon>Chitinophagaceae</taxon>
        <taxon>Panacibacter</taxon>
    </lineage>
</organism>
<protein>
    <submittedName>
        <fullName evidence="1">Uncharacterized protein</fullName>
    </submittedName>
</protein>
<dbReference type="Proteomes" id="UP000628448">
    <property type="component" value="Unassembled WGS sequence"/>
</dbReference>
<reference evidence="1" key="1">
    <citation type="submission" date="2020-11" db="EMBL/GenBank/DDBJ databases">
        <title>Bacterial whole genome sequence for Panacibacter sp. DH6.</title>
        <authorList>
            <person name="Le V."/>
            <person name="Ko S."/>
            <person name="Ahn C.-Y."/>
            <person name="Oh H.-M."/>
        </authorList>
    </citation>
    <scope>NUCLEOTIDE SEQUENCE</scope>
    <source>
        <strain evidence="1">DH6</strain>
    </source>
</reference>
<name>A0A931E6P7_9BACT</name>